<gene>
    <name evidence="2" type="ORF">FWK35_00028378</name>
</gene>
<evidence type="ECO:0000313" key="3">
    <source>
        <dbReference type="Proteomes" id="UP000478052"/>
    </source>
</evidence>
<dbReference type="EMBL" id="VUJU01005465">
    <property type="protein sequence ID" value="KAF0751135.1"/>
    <property type="molecule type" value="Genomic_DNA"/>
</dbReference>
<organism evidence="2 3">
    <name type="scientific">Aphis craccivora</name>
    <name type="common">Cowpea aphid</name>
    <dbReference type="NCBI Taxonomy" id="307492"/>
    <lineage>
        <taxon>Eukaryota</taxon>
        <taxon>Metazoa</taxon>
        <taxon>Ecdysozoa</taxon>
        <taxon>Arthropoda</taxon>
        <taxon>Hexapoda</taxon>
        <taxon>Insecta</taxon>
        <taxon>Pterygota</taxon>
        <taxon>Neoptera</taxon>
        <taxon>Paraneoptera</taxon>
        <taxon>Hemiptera</taxon>
        <taxon>Sternorrhyncha</taxon>
        <taxon>Aphidomorpha</taxon>
        <taxon>Aphidoidea</taxon>
        <taxon>Aphididae</taxon>
        <taxon>Aphidini</taxon>
        <taxon>Aphis</taxon>
        <taxon>Aphis</taxon>
    </lineage>
</organism>
<keyword evidence="1" id="KW-0812">Transmembrane</keyword>
<comment type="caution">
    <text evidence="2">The sequence shown here is derived from an EMBL/GenBank/DDBJ whole genome shotgun (WGS) entry which is preliminary data.</text>
</comment>
<dbReference type="Proteomes" id="UP000478052">
    <property type="component" value="Unassembled WGS sequence"/>
</dbReference>
<keyword evidence="1" id="KW-1133">Transmembrane helix</keyword>
<feature type="transmembrane region" description="Helical" evidence="1">
    <location>
        <begin position="38"/>
        <end position="67"/>
    </location>
</feature>
<dbReference type="OrthoDB" id="6604782at2759"/>
<name>A0A6G0Y8D2_APHCR</name>
<keyword evidence="1" id="KW-0472">Membrane</keyword>
<sequence>MSQKRLTGLALLNIHRNIPINTIKVIEIFKDKQKIGFFYLNIVICILVLLLYYILIFILKLLLYYHITLF</sequence>
<reference evidence="2 3" key="1">
    <citation type="submission" date="2019-08" db="EMBL/GenBank/DDBJ databases">
        <title>Whole genome of Aphis craccivora.</title>
        <authorList>
            <person name="Voronova N.V."/>
            <person name="Shulinski R.S."/>
            <person name="Bandarenka Y.V."/>
            <person name="Zhorov D.G."/>
            <person name="Warner D."/>
        </authorList>
    </citation>
    <scope>NUCLEOTIDE SEQUENCE [LARGE SCALE GENOMIC DNA]</scope>
    <source>
        <strain evidence="2">180601</strain>
        <tissue evidence="2">Whole Body</tissue>
    </source>
</reference>
<evidence type="ECO:0000256" key="1">
    <source>
        <dbReference type="SAM" id="Phobius"/>
    </source>
</evidence>
<dbReference type="AlphaFoldDB" id="A0A6G0Y8D2"/>
<accession>A0A6G0Y8D2</accession>
<proteinExistence type="predicted"/>
<evidence type="ECO:0000313" key="2">
    <source>
        <dbReference type="EMBL" id="KAF0751135.1"/>
    </source>
</evidence>
<protein>
    <submittedName>
        <fullName evidence="2">52 kDa repressor of the inhibitor of the protein kinase-like</fullName>
    </submittedName>
</protein>
<keyword evidence="3" id="KW-1185">Reference proteome</keyword>